<sequence length="327" mass="37526">MSSENPTSRVQLQVKRLFLVGPVRHIRQQIEFCFLVGPVSHIRRQSSTLVVSLGHPQPFVSPFIPSVLLPHGSSPYLSLPVECLFLRVHQVVSEPLNRHEKPESRRLAAEDWFVDPENQAQGLLLVTRRPLSYDLGPIFDEEAQLETIEKSDPKETKEAAKEELFQISTRTHFDDIFERYSHYSQPDPYILCFETLKEVEYAEKKLWTSLGKSNMEEGRVVTSDDLQYLEVWSFHPKEYDARNGTQRNHHMIDKVRDGPGVTKLKLLAQVQWLHKGGNVNLISIPPMFPLDPGKSDLWTNPFEEKGNEAPQIVQPTSCSLPPWSRLV</sequence>
<dbReference type="Gramene" id="Bo2g116350.1">
    <property type="protein sequence ID" value="Bo2g116350.1"/>
    <property type="gene ID" value="Bo2g116350"/>
</dbReference>
<evidence type="ECO:0000313" key="2">
    <source>
        <dbReference type="Proteomes" id="UP000032141"/>
    </source>
</evidence>
<accession>A0A0D3ATH3</accession>
<reference evidence="1" key="2">
    <citation type="submission" date="2015-03" db="UniProtKB">
        <authorList>
            <consortium name="EnsemblPlants"/>
        </authorList>
    </citation>
    <scope>IDENTIFICATION</scope>
</reference>
<protein>
    <submittedName>
        <fullName evidence="1">Uncharacterized protein</fullName>
    </submittedName>
</protein>
<evidence type="ECO:0000313" key="1">
    <source>
        <dbReference type="EnsemblPlants" id="Bo2g116350.1"/>
    </source>
</evidence>
<dbReference type="STRING" id="109376.A0A0D3ATH3"/>
<dbReference type="Proteomes" id="UP000032141">
    <property type="component" value="Chromosome C2"/>
</dbReference>
<keyword evidence="2" id="KW-1185">Reference proteome</keyword>
<dbReference type="HOGENOM" id="CLU_850857_0_0_1"/>
<dbReference type="AlphaFoldDB" id="A0A0D3ATH3"/>
<dbReference type="EnsemblPlants" id="Bo2g116350.1">
    <property type="protein sequence ID" value="Bo2g116350.1"/>
    <property type="gene ID" value="Bo2g116350"/>
</dbReference>
<reference evidence="1 2" key="1">
    <citation type="journal article" date="2014" name="Genome Biol.">
        <title>Transcriptome and methylome profiling reveals relics of genome dominance in the mesopolyploid Brassica oleracea.</title>
        <authorList>
            <person name="Parkin I.A."/>
            <person name="Koh C."/>
            <person name="Tang H."/>
            <person name="Robinson S.J."/>
            <person name="Kagale S."/>
            <person name="Clarke W.E."/>
            <person name="Town C.D."/>
            <person name="Nixon J."/>
            <person name="Krishnakumar V."/>
            <person name="Bidwell S.L."/>
            <person name="Denoeud F."/>
            <person name="Belcram H."/>
            <person name="Links M.G."/>
            <person name="Just J."/>
            <person name="Clarke C."/>
            <person name="Bender T."/>
            <person name="Huebert T."/>
            <person name="Mason A.S."/>
            <person name="Pires J.C."/>
            <person name="Barker G."/>
            <person name="Moore J."/>
            <person name="Walley P.G."/>
            <person name="Manoli S."/>
            <person name="Batley J."/>
            <person name="Edwards D."/>
            <person name="Nelson M.N."/>
            <person name="Wang X."/>
            <person name="Paterson A.H."/>
            <person name="King G."/>
            <person name="Bancroft I."/>
            <person name="Chalhoub B."/>
            <person name="Sharpe A.G."/>
        </authorList>
    </citation>
    <scope>NUCLEOTIDE SEQUENCE</scope>
    <source>
        <strain evidence="1 2">cv. TO1000</strain>
    </source>
</reference>
<organism evidence="1 2">
    <name type="scientific">Brassica oleracea var. oleracea</name>
    <dbReference type="NCBI Taxonomy" id="109376"/>
    <lineage>
        <taxon>Eukaryota</taxon>
        <taxon>Viridiplantae</taxon>
        <taxon>Streptophyta</taxon>
        <taxon>Embryophyta</taxon>
        <taxon>Tracheophyta</taxon>
        <taxon>Spermatophyta</taxon>
        <taxon>Magnoliopsida</taxon>
        <taxon>eudicotyledons</taxon>
        <taxon>Gunneridae</taxon>
        <taxon>Pentapetalae</taxon>
        <taxon>rosids</taxon>
        <taxon>malvids</taxon>
        <taxon>Brassicales</taxon>
        <taxon>Brassicaceae</taxon>
        <taxon>Brassiceae</taxon>
        <taxon>Brassica</taxon>
    </lineage>
</organism>
<name>A0A0D3ATH3_BRAOL</name>
<proteinExistence type="predicted"/>